<keyword evidence="4 5" id="KW-0472">Membrane</keyword>
<comment type="subcellular location">
    <subcellularLocation>
        <location evidence="1">Membrane</location>
        <topology evidence="1">Multi-pass membrane protein</topology>
    </subcellularLocation>
</comment>
<comment type="caution">
    <text evidence="6">The sequence shown here is derived from an EMBL/GenBank/DDBJ whole genome shotgun (WGS) entry which is preliminary data.</text>
</comment>
<feature type="transmembrane region" description="Helical" evidence="5">
    <location>
        <begin position="21"/>
        <end position="43"/>
    </location>
</feature>
<evidence type="ECO:0000256" key="4">
    <source>
        <dbReference type="ARBA" id="ARBA00023136"/>
    </source>
</evidence>
<dbReference type="Gene3D" id="1.20.1070.10">
    <property type="entry name" value="Rhodopsin 7-helix transmembrane proteins"/>
    <property type="match status" value="1"/>
</dbReference>
<accession>A0ABQ9F8Y9</accession>
<sequence length="62" mass="7390">MKRKLKVVLCKNQKTKSLRCLRNRIHSHLIVTFILSNTVWFIMEITVETIVTSDLKLELSRY</sequence>
<reference evidence="6 7" key="1">
    <citation type="submission" date="2022-12" db="EMBL/GenBank/DDBJ databases">
        <title>Chromosome-level genome of Tegillarca granosa.</title>
        <authorList>
            <person name="Kim J."/>
        </authorList>
    </citation>
    <scope>NUCLEOTIDE SEQUENCE [LARGE SCALE GENOMIC DNA]</scope>
    <source>
        <strain evidence="6">Teg-2019</strain>
        <tissue evidence="6">Adductor muscle</tissue>
    </source>
</reference>
<name>A0ABQ9F8Y9_TEGGR</name>
<evidence type="ECO:0000256" key="2">
    <source>
        <dbReference type="ARBA" id="ARBA00022692"/>
    </source>
</evidence>
<dbReference type="Pfam" id="PF00002">
    <property type="entry name" value="7tm_2"/>
    <property type="match status" value="1"/>
</dbReference>
<gene>
    <name evidence="6" type="ORF">KUTeg_008367</name>
</gene>
<dbReference type="Proteomes" id="UP001217089">
    <property type="component" value="Unassembled WGS sequence"/>
</dbReference>
<proteinExistence type="predicted"/>
<evidence type="ECO:0000313" key="7">
    <source>
        <dbReference type="Proteomes" id="UP001217089"/>
    </source>
</evidence>
<keyword evidence="3 5" id="KW-1133">Transmembrane helix</keyword>
<protein>
    <submittedName>
        <fullName evidence="6">Uncharacterized protein</fullName>
    </submittedName>
</protein>
<evidence type="ECO:0000256" key="3">
    <source>
        <dbReference type="ARBA" id="ARBA00022989"/>
    </source>
</evidence>
<organism evidence="6 7">
    <name type="scientific">Tegillarca granosa</name>
    <name type="common">Malaysian cockle</name>
    <name type="synonym">Anadara granosa</name>
    <dbReference type="NCBI Taxonomy" id="220873"/>
    <lineage>
        <taxon>Eukaryota</taxon>
        <taxon>Metazoa</taxon>
        <taxon>Spiralia</taxon>
        <taxon>Lophotrochozoa</taxon>
        <taxon>Mollusca</taxon>
        <taxon>Bivalvia</taxon>
        <taxon>Autobranchia</taxon>
        <taxon>Pteriomorphia</taxon>
        <taxon>Arcoida</taxon>
        <taxon>Arcoidea</taxon>
        <taxon>Arcidae</taxon>
        <taxon>Tegillarca</taxon>
    </lineage>
</organism>
<evidence type="ECO:0000256" key="1">
    <source>
        <dbReference type="ARBA" id="ARBA00004141"/>
    </source>
</evidence>
<keyword evidence="7" id="KW-1185">Reference proteome</keyword>
<dbReference type="InterPro" id="IPR000832">
    <property type="entry name" value="GPCR_2_secretin-like"/>
</dbReference>
<evidence type="ECO:0000256" key="5">
    <source>
        <dbReference type="SAM" id="Phobius"/>
    </source>
</evidence>
<evidence type="ECO:0000313" key="6">
    <source>
        <dbReference type="EMBL" id="KAJ8313806.1"/>
    </source>
</evidence>
<dbReference type="EMBL" id="JARBDR010000342">
    <property type="protein sequence ID" value="KAJ8313806.1"/>
    <property type="molecule type" value="Genomic_DNA"/>
</dbReference>
<keyword evidence="2 5" id="KW-0812">Transmembrane</keyword>